<keyword evidence="2" id="KW-1185">Reference proteome</keyword>
<name>A0A8J5ZMW9_GALPY</name>
<dbReference type="Proteomes" id="UP000700334">
    <property type="component" value="Unassembled WGS sequence"/>
</dbReference>
<evidence type="ECO:0000313" key="1">
    <source>
        <dbReference type="EMBL" id="KAG8504795.1"/>
    </source>
</evidence>
<gene>
    <name evidence="1" type="ORF">J0S82_008317</name>
</gene>
<protein>
    <submittedName>
        <fullName evidence="1">Uncharacterized protein</fullName>
    </submittedName>
</protein>
<comment type="caution">
    <text evidence="1">The sequence shown here is derived from an EMBL/GenBank/DDBJ whole genome shotgun (WGS) entry which is preliminary data.</text>
</comment>
<accession>A0A8J5ZMW9</accession>
<reference evidence="1" key="1">
    <citation type="journal article" date="2021" name="Evol. Appl.">
        <title>The genome of the Pyrenean desman and the effects of bottlenecks and inbreeding on the genomic landscape of an endangered species.</title>
        <authorList>
            <person name="Escoda L."/>
            <person name="Castresana J."/>
        </authorList>
    </citation>
    <scope>NUCLEOTIDE SEQUENCE</scope>
    <source>
        <strain evidence="1">IBE-C5619</strain>
    </source>
</reference>
<dbReference type="EMBL" id="JAGFMF010012281">
    <property type="protein sequence ID" value="KAG8504795.1"/>
    <property type="molecule type" value="Genomic_DNA"/>
</dbReference>
<evidence type="ECO:0000313" key="2">
    <source>
        <dbReference type="Proteomes" id="UP000700334"/>
    </source>
</evidence>
<dbReference type="AlphaFoldDB" id="A0A8J5ZMW9"/>
<proteinExistence type="predicted"/>
<sequence>GGHAQVGAPELDTGLNGRRHEDARTDQYQQYQQADSTNEQHDQVVGLTYRHQCPRGAGQVTRALPAGQEAVCGEESSPLAQHEPPSGLCIFSGHQLPVFVVCLGRRTPQCSSCGGVSAFRTKYPEILVWVVLIFGRMQEVCFLVLHSYLYLIIELFSL</sequence>
<feature type="non-terminal residue" evidence="1">
    <location>
        <position position="1"/>
    </location>
</feature>
<organism evidence="1 2">
    <name type="scientific">Galemys pyrenaicus</name>
    <name type="common">Iberian desman</name>
    <name type="synonym">Pyrenean desman</name>
    <dbReference type="NCBI Taxonomy" id="202257"/>
    <lineage>
        <taxon>Eukaryota</taxon>
        <taxon>Metazoa</taxon>
        <taxon>Chordata</taxon>
        <taxon>Craniata</taxon>
        <taxon>Vertebrata</taxon>
        <taxon>Euteleostomi</taxon>
        <taxon>Mammalia</taxon>
        <taxon>Eutheria</taxon>
        <taxon>Laurasiatheria</taxon>
        <taxon>Eulipotyphla</taxon>
        <taxon>Talpidae</taxon>
        <taxon>Galemys</taxon>
    </lineage>
</organism>